<name>A0A6C0H0Y2_9ZZZZ</name>
<reference evidence="1" key="1">
    <citation type="journal article" date="2020" name="Nature">
        <title>Giant virus diversity and host interactions through global metagenomics.</title>
        <authorList>
            <person name="Schulz F."/>
            <person name="Roux S."/>
            <person name="Paez-Espino D."/>
            <person name="Jungbluth S."/>
            <person name="Walsh D.A."/>
            <person name="Denef V.J."/>
            <person name="McMahon K.D."/>
            <person name="Konstantinidis K.T."/>
            <person name="Eloe-Fadrosh E.A."/>
            <person name="Kyrpides N.C."/>
            <person name="Woyke T."/>
        </authorList>
    </citation>
    <scope>NUCLEOTIDE SEQUENCE</scope>
    <source>
        <strain evidence="1">GVMAG-M-3300023179-4</strain>
    </source>
</reference>
<proteinExistence type="predicted"/>
<protein>
    <submittedName>
        <fullName evidence="1">Uncharacterized protein</fullName>
    </submittedName>
</protein>
<sequence>MDYDKIEIIDKYYYFPKLLINDIKKNVLETDNINLIIQNLNNLYNLLTVSNDNLIFNLYNSFQLIYTKNLNEINNRINEIKKYLGDIYKLIFNEELDFNLFKKETIINGINLIFIIKKKLDNIFKLNNFCLLDDLKIYEKYINELYLKDSNIFNNFFNINDINFETNVNQYKIEILNFISIYYKLYNFDKNFNNKIENIILEYEKCSILLDFLIKNDIIKFIKKIYKNLQNLEKFDENIYNYFSELIYNFNNSEIIDIEKEKIIKKEIENFHISKKIDLINLIINIEEDENILEKITQKNTYDNTINDNKNIITRIHKSINYFNDNINNLIIYKYNFSSELYYKTLKDLINELINENINNNDYLWKLYNIKKIDEYELYENLYENNYELNEEQIDIINLILKMLNFDYNIKFNIINKNKLKELIELFKKYNIINQYHKINNNNENINILLKIIDEKINLY</sequence>
<organism evidence="1">
    <name type="scientific">viral metagenome</name>
    <dbReference type="NCBI Taxonomy" id="1070528"/>
    <lineage>
        <taxon>unclassified sequences</taxon>
        <taxon>metagenomes</taxon>
        <taxon>organismal metagenomes</taxon>
    </lineage>
</organism>
<accession>A0A6C0H0Y2</accession>
<evidence type="ECO:0000313" key="1">
    <source>
        <dbReference type="EMBL" id="QHT73733.1"/>
    </source>
</evidence>
<dbReference type="EMBL" id="MN739831">
    <property type="protein sequence ID" value="QHT73733.1"/>
    <property type="molecule type" value="Genomic_DNA"/>
</dbReference>
<dbReference type="AlphaFoldDB" id="A0A6C0H0Y2"/>